<proteinExistence type="predicted"/>
<dbReference type="Proteomes" id="UP000004079">
    <property type="component" value="Unassembled WGS sequence"/>
</dbReference>
<dbReference type="HOGENOM" id="CLU_3187417_0_0_10"/>
<gene>
    <name evidence="1" type="ORF">HMPREF0971_02999</name>
</gene>
<protein>
    <submittedName>
        <fullName evidence="1">Uncharacterized protein</fullName>
    </submittedName>
</protein>
<sequence>MTLYFPNKPIIKPKPTERKPQKTLFYKRKSLSLQQYIIKIAIKWTI</sequence>
<comment type="caution">
    <text evidence="1">The sequence shown here is derived from an EMBL/GenBank/DDBJ whole genome shotgun (WGS) entry which is preliminary data.</text>
</comment>
<dbReference type="EMBL" id="ACUZ02000056">
    <property type="protein sequence ID" value="EFB30742.1"/>
    <property type="molecule type" value="Genomic_DNA"/>
</dbReference>
<name>D1QV76_9BACT</name>
<accession>D1QV76</accession>
<reference evidence="1 2" key="1">
    <citation type="submission" date="2009-11" db="EMBL/GenBank/DDBJ databases">
        <authorList>
            <person name="Weinstock G."/>
            <person name="Sodergren E."/>
            <person name="Clifton S."/>
            <person name="Fulton L."/>
            <person name="Fulton B."/>
            <person name="Courtney L."/>
            <person name="Fronick C."/>
            <person name="Harrison M."/>
            <person name="Strong C."/>
            <person name="Farmer C."/>
            <person name="Delahaunty K."/>
            <person name="Markovic C."/>
            <person name="Hall O."/>
            <person name="Minx P."/>
            <person name="Tomlinson C."/>
            <person name="Mitreva M."/>
            <person name="Nelson J."/>
            <person name="Hou S."/>
            <person name="Wollam A."/>
            <person name="Pepin K.H."/>
            <person name="Johnson M."/>
            <person name="Bhonagiri V."/>
            <person name="Nash W.E."/>
            <person name="Warren W."/>
            <person name="Chinwalla A."/>
            <person name="Mardis E.R."/>
            <person name="Wilson R.K."/>
        </authorList>
    </citation>
    <scope>NUCLEOTIDE SEQUENCE [LARGE SCALE GENOMIC DNA]</scope>
    <source>
        <strain evidence="1 2">F0302</strain>
    </source>
</reference>
<dbReference type="AlphaFoldDB" id="D1QV76"/>
<organism evidence="1 2">
    <name type="scientific">Segatella oris F0302</name>
    <dbReference type="NCBI Taxonomy" id="649760"/>
    <lineage>
        <taxon>Bacteria</taxon>
        <taxon>Pseudomonadati</taxon>
        <taxon>Bacteroidota</taxon>
        <taxon>Bacteroidia</taxon>
        <taxon>Bacteroidales</taxon>
        <taxon>Prevotellaceae</taxon>
        <taxon>Segatella</taxon>
    </lineage>
</organism>
<dbReference type="STRING" id="649760.HMPREF0971_02999"/>
<evidence type="ECO:0000313" key="1">
    <source>
        <dbReference type="EMBL" id="EFB30742.1"/>
    </source>
</evidence>
<evidence type="ECO:0000313" key="2">
    <source>
        <dbReference type="Proteomes" id="UP000004079"/>
    </source>
</evidence>